<organism evidence="1 2">
    <name type="scientific">Desulfobacter postgatei 2ac9</name>
    <dbReference type="NCBI Taxonomy" id="879212"/>
    <lineage>
        <taxon>Bacteria</taxon>
        <taxon>Pseudomonadati</taxon>
        <taxon>Thermodesulfobacteriota</taxon>
        <taxon>Desulfobacteria</taxon>
        <taxon>Desulfobacterales</taxon>
        <taxon>Desulfobacteraceae</taxon>
        <taxon>Desulfobacter</taxon>
    </lineage>
</organism>
<sequence length="133" mass="15768">MDNFKNIRWRQRFQNLNKAFEQLQRGLAIKTPSDIEQQGIIQSFEFTFDLSWKTMKDYLEAQGVACQFPRDVIKQAFQYQLISAGEIWLDMLGKRNLLSHTYDEKIASEAYRSIKYEYASPVKALVQWFKAQE</sequence>
<keyword evidence="2" id="KW-1185">Reference proteome</keyword>
<dbReference type="AlphaFoldDB" id="I5B3P8"/>
<dbReference type="Gene3D" id="1.20.120.330">
    <property type="entry name" value="Nucleotidyltransferases domain 2"/>
    <property type="match status" value="1"/>
</dbReference>
<evidence type="ECO:0000313" key="2">
    <source>
        <dbReference type="Proteomes" id="UP000005778"/>
    </source>
</evidence>
<accession>I5B3P8</accession>
<protein>
    <submittedName>
        <fullName evidence="1">Nucleotidyltransferase substrate binding protein, HI0074 family</fullName>
    </submittedName>
</protein>
<dbReference type="STRING" id="879212.DespoDRAFT_02235"/>
<dbReference type="Proteomes" id="UP000005778">
    <property type="component" value="Chromosome"/>
</dbReference>
<proteinExistence type="predicted"/>
<evidence type="ECO:0000313" key="1">
    <source>
        <dbReference type="EMBL" id="EIM64111.1"/>
    </source>
</evidence>
<reference evidence="1 2" key="2">
    <citation type="submission" date="2012-02" db="EMBL/GenBank/DDBJ databases">
        <title>Improved High-Quality Draft sequence of Desulfobacter postgatei 2ac9.</title>
        <authorList>
            <consortium name="US DOE Joint Genome Institute"/>
            <person name="Lucas S."/>
            <person name="Han J."/>
            <person name="Lapidus A."/>
            <person name="Cheng J.-F."/>
            <person name="Goodwin L."/>
            <person name="Pitluck S."/>
            <person name="Peters L."/>
            <person name="Ovchinnikova G."/>
            <person name="Held B."/>
            <person name="Detter J.C."/>
            <person name="Han C."/>
            <person name="Tapia R."/>
            <person name="Land M."/>
            <person name="Hauser L."/>
            <person name="Kyrpides N."/>
            <person name="Ivanova N."/>
            <person name="Pagani I."/>
            <person name="Orellana R."/>
            <person name="Lovley D."/>
            <person name="Woyke T."/>
        </authorList>
    </citation>
    <scope>NUCLEOTIDE SEQUENCE [LARGE SCALE GENOMIC DNA]</scope>
    <source>
        <strain evidence="1 2">2ac9</strain>
    </source>
</reference>
<gene>
    <name evidence="1" type="ORF">DespoDRAFT_02235</name>
</gene>
<dbReference type="SUPFAM" id="SSF81593">
    <property type="entry name" value="Nucleotidyltransferase substrate binding subunit/domain"/>
    <property type="match status" value="1"/>
</dbReference>
<dbReference type="InterPro" id="IPR010235">
    <property type="entry name" value="HepT"/>
</dbReference>
<dbReference type="HOGENOM" id="CLU_118479_1_0_7"/>
<dbReference type="NCBIfam" id="TIGR01987">
    <property type="entry name" value="HI0074"/>
    <property type="match status" value="1"/>
</dbReference>
<dbReference type="OrthoDB" id="9810452at2"/>
<keyword evidence="1" id="KW-0808">Transferase</keyword>
<reference evidence="1 2" key="1">
    <citation type="submission" date="2011-09" db="EMBL/GenBank/DDBJ databases">
        <authorList>
            <consortium name="US DOE Joint Genome Institute (JGI-PGF)"/>
            <person name="Lucas S."/>
            <person name="Han J."/>
            <person name="Lapidus A."/>
            <person name="Cheng J.-F."/>
            <person name="Goodwin L."/>
            <person name="Pitluck S."/>
            <person name="Peters L."/>
            <person name="Land M.L."/>
            <person name="Hauser L."/>
            <person name="Orellana R."/>
            <person name="Lovley D."/>
            <person name="Woyke T.J."/>
        </authorList>
    </citation>
    <scope>NUCLEOTIDE SEQUENCE [LARGE SCALE GENOMIC DNA]</scope>
    <source>
        <strain evidence="1 2">2ac9</strain>
    </source>
</reference>
<dbReference type="EMBL" id="CM001488">
    <property type="protein sequence ID" value="EIM64111.1"/>
    <property type="molecule type" value="Genomic_DNA"/>
</dbReference>
<dbReference type="Pfam" id="PF08780">
    <property type="entry name" value="NTase_sub_bind"/>
    <property type="match status" value="1"/>
</dbReference>
<dbReference type="GO" id="GO:0016740">
    <property type="term" value="F:transferase activity"/>
    <property type="evidence" value="ECO:0007669"/>
    <property type="project" value="UniProtKB-KW"/>
</dbReference>
<name>I5B3P8_9BACT</name>
<dbReference type="RefSeq" id="WP_004073561.1">
    <property type="nucleotide sequence ID" value="NZ_CM001488.1"/>
</dbReference>
<dbReference type="eggNOG" id="COG1669">
    <property type="taxonomic scope" value="Bacteria"/>
</dbReference>